<evidence type="ECO:0000256" key="2">
    <source>
        <dbReference type="ARBA" id="ARBA00023002"/>
    </source>
</evidence>
<keyword evidence="5" id="KW-1185">Reference proteome</keyword>
<dbReference type="PRINTS" id="PR00080">
    <property type="entry name" value="SDRFAMILY"/>
</dbReference>
<dbReference type="PRINTS" id="PR00081">
    <property type="entry name" value="GDHRDH"/>
</dbReference>
<dbReference type="InterPro" id="IPR036291">
    <property type="entry name" value="NAD(P)-bd_dom_sf"/>
</dbReference>
<dbReference type="GO" id="GO:0016491">
    <property type="term" value="F:oxidoreductase activity"/>
    <property type="evidence" value="ECO:0007669"/>
    <property type="project" value="UniProtKB-KW"/>
</dbReference>
<dbReference type="GO" id="GO:0016020">
    <property type="term" value="C:membrane"/>
    <property type="evidence" value="ECO:0007669"/>
    <property type="project" value="TreeGrafter"/>
</dbReference>
<protein>
    <submittedName>
        <fullName evidence="4">3-oxoacyl-ACP reductase</fullName>
    </submittedName>
</protein>
<proteinExistence type="inferred from homology"/>
<name>A0A031LPK9_9CREN</name>
<evidence type="ECO:0000313" key="4">
    <source>
        <dbReference type="EMBL" id="EZQ06926.1"/>
    </source>
</evidence>
<dbReference type="STRING" id="1160895.CM19_06040"/>
<dbReference type="Pfam" id="PF00106">
    <property type="entry name" value="adh_short"/>
    <property type="match status" value="1"/>
</dbReference>
<reference evidence="4 5" key="1">
    <citation type="submission" date="2014-03" db="EMBL/GenBank/DDBJ databases">
        <title>Draft genome sequence of the novel thermoacidophilic archaea Acidianus copahuensis ALE1 strain, isolated from Copahue volcanic area in Neuquen Argentina.</title>
        <authorList>
            <person name="Urbieta M.S."/>
            <person name="Rascovan N."/>
            <person name="Castro C."/>
            <person name="Revale S."/>
            <person name="Giaveno M.A."/>
            <person name="Vazquez M.P."/>
            <person name="Donati E.R."/>
        </authorList>
    </citation>
    <scope>NUCLEOTIDE SEQUENCE [LARGE SCALE GENOMIC DNA]</scope>
    <source>
        <strain evidence="4 5">ALE1</strain>
    </source>
</reference>
<dbReference type="OrthoDB" id="24596at2157"/>
<evidence type="ECO:0000256" key="1">
    <source>
        <dbReference type="ARBA" id="ARBA00006484"/>
    </source>
</evidence>
<accession>A0A031LPK9</accession>
<dbReference type="Proteomes" id="UP000024332">
    <property type="component" value="Unassembled WGS sequence"/>
</dbReference>
<dbReference type="PANTHER" id="PTHR44196">
    <property type="entry name" value="DEHYDROGENASE/REDUCTASE SDR FAMILY MEMBER 7B"/>
    <property type="match status" value="1"/>
</dbReference>
<sequence>MIALVTGASKGIGKATVSLLKREGYTVIAISRTKPDSGDENYALDVADKGKVLLFVKDIISKYKDIDVLVNNAGFGIYGSFLETSLEEEEYMVRTNLLAPIYFTKLILPRMISRRSGSIVNVVSEAAYVSSPTLLVYSATKSALASFTNGLWAEMRKYGVKVSGIYPGPVKTNFTSHPSFKDAKDSFSRFSVEPEKVARAVIKAIKTGKREIYVPSKIFLDPYFLKFSYIMQSITYRIVSKIFE</sequence>
<dbReference type="RefSeq" id="WP_048099449.1">
    <property type="nucleotide sequence ID" value="NZ_JFZT01000039.1"/>
</dbReference>
<dbReference type="SUPFAM" id="SSF51735">
    <property type="entry name" value="NAD(P)-binding Rossmann-fold domains"/>
    <property type="match status" value="1"/>
</dbReference>
<organism evidence="4 5">
    <name type="scientific">Candidatus Acidianus copahuensis</name>
    <dbReference type="NCBI Taxonomy" id="1160895"/>
    <lineage>
        <taxon>Archaea</taxon>
        <taxon>Thermoproteota</taxon>
        <taxon>Thermoprotei</taxon>
        <taxon>Sulfolobales</taxon>
        <taxon>Sulfolobaceae</taxon>
        <taxon>Acidianus</taxon>
    </lineage>
</organism>
<comment type="similarity">
    <text evidence="1 3">Belongs to the short-chain dehydrogenases/reductases (SDR) family.</text>
</comment>
<gene>
    <name evidence="4" type="ORF">CM19_06040</name>
</gene>
<comment type="caution">
    <text evidence="4">The sequence shown here is derived from an EMBL/GenBank/DDBJ whole genome shotgun (WGS) entry which is preliminary data.</text>
</comment>
<dbReference type="AlphaFoldDB" id="A0A031LPK9"/>
<dbReference type="EMBL" id="JFZT01000039">
    <property type="protein sequence ID" value="EZQ06926.1"/>
    <property type="molecule type" value="Genomic_DNA"/>
</dbReference>
<dbReference type="Gene3D" id="3.40.50.720">
    <property type="entry name" value="NAD(P)-binding Rossmann-like Domain"/>
    <property type="match status" value="1"/>
</dbReference>
<evidence type="ECO:0000256" key="3">
    <source>
        <dbReference type="RuleBase" id="RU000363"/>
    </source>
</evidence>
<keyword evidence="2" id="KW-0560">Oxidoreductase</keyword>
<evidence type="ECO:0000313" key="5">
    <source>
        <dbReference type="Proteomes" id="UP000024332"/>
    </source>
</evidence>
<dbReference type="PANTHER" id="PTHR44196:SF1">
    <property type="entry name" value="DEHYDROGENASE_REDUCTASE SDR FAMILY MEMBER 7B"/>
    <property type="match status" value="1"/>
</dbReference>
<dbReference type="InterPro" id="IPR002347">
    <property type="entry name" value="SDR_fam"/>
</dbReference>